<keyword evidence="3" id="KW-0255">Endonuclease</keyword>
<keyword evidence="7" id="KW-0695">RNA-directed DNA polymerase</keyword>
<feature type="region of interest" description="Disordered" evidence="12">
    <location>
        <begin position="739"/>
        <end position="785"/>
    </location>
</feature>
<dbReference type="SUPFAM" id="SSF53098">
    <property type="entry name" value="Ribonuclease H-like"/>
    <property type="match status" value="1"/>
</dbReference>
<dbReference type="GO" id="GO:0016787">
    <property type="term" value="F:hydrolase activity"/>
    <property type="evidence" value="ECO:0007669"/>
    <property type="project" value="UniProtKB-KW"/>
</dbReference>
<keyword evidence="8" id="KW-0808">Transferase</keyword>
<evidence type="ECO:0000256" key="4">
    <source>
        <dbReference type="ARBA" id="ARBA00022801"/>
    </source>
</evidence>
<feature type="domain" description="Reverse transcriptase Ty1/copia-type" evidence="13">
    <location>
        <begin position="841"/>
        <end position="922"/>
    </location>
</feature>
<evidence type="ECO:0000259" key="13">
    <source>
        <dbReference type="Pfam" id="PF07727"/>
    </source>
</evidence>
<protein>
    <submittedName>
        <fullName evidence="15">Retrovirus-related Pol polyprotein from transposon TNT 1-94</fullName>
    </submittedName>
</protein>
<feature type="coiled-coil region" evidence="11">
    <location>
        <begin position="271"/>
        <end position="305"/>
    </location>
</feature>
<dbReference type="Pfam" id="PF25597">
    <property type="entry name" value="SH3_retrovirus"/>
    <property type="match status" value="1"/>
</dbReference>
<keyword evidence="9" id="KW-0233">DNA recombination</keyword>
<dbReference type="InterPro" id="IPR013103">
    <property type="entry name" value="RVT_2"/>
</dbReference>
<evidence type="ECO:0000256" key="12">
    <source>
        <dbReference type="SAM" id="MobiDB-lite"/>
    </source>
</evidence>
<dbReference type="GO" id="GO:0004519">
    <property type="term" value="F:endonuclease activity"/>
    <property type="evidence" value="ECO:0007669"/>
    <property type="project" value="UniProtKB-KW"/>
</dbReference>
<dbReference type="GO" id="GO:0015074">
    <property type="term" value="P:DNA integration"/>
    <property type="evidence" value="ECO:0007669"/>
    <property type="project" value="UniProtKB-KW"/>
</dbReference>
<dbReference type="InterPro" id="IPR057670">
    <property type="entry name" value="SH3_retrovirus"/>
</dbReference>
<dbReference type="InterPro" id="IPR012337">
    <property type="entry name" value="RNaseH-like_sf"/>
</dbReference>
<evidence type="ECO:0000256" key="8">
    <source>
        <dbReference type="ARBA" id="ARBA00022932"/>
    </source>
</evidence>
<keyword evidence="6" id="KW-0229">DNA integration</keyword>
<evidence type="ECO:0000256" key="7">
    <source>
        <dbReference type="ARBA" id="ARBA00022918"/>
    </source>
</evidence>
<keyword evidence="2" id="KW-0479">Metal-binding</keyword>
<keyword evidence="10" id="KW-0511">Multifunctional enzyme</keyword>
<dbReference type="GO" id="GO:0046872">
    <property type="term" value="F:metal ion binding"/>
    <property type="evidence" value="ECO:0007669"/>
    <property type="project" value="UniProtKB-KW"/>
</dbReference>
<dbReference type="GO" id="GO:0003887">
    <property type="term" value="F:DNA-directed DNA polymerase activity"/>
    <property type="evidence" value="ECO:0007669"/>
    <property type="project" value="UniProtKB-KW"/>
</dbReference>
<gene>
    <name evidence="15" type="ORF">Tci_053643</name>
</gene>
<proteinExistence type="predicted"/>
<dbReference type="GO" id="GO:0003964">
    <property type="term" value="F:RNA-directed DNA polymerase activity"/>
    <property type="evidence" value="ECO:0007669"/>
    <property type="project" value="UniProtKB-KW"/>
</dbReference>
<dbReference type="Pfam" id="PF07727">
    <property type="entry name" value="RVT_2"/>
    <property type="match status" value="1"/>
</dbReference>
<comment type="caution">
    <text evidence="15">The sequence shown here is derived from an EMBL/GenBank/DDBJ whole genome shotgun (WGS) entry which is preliminary data.</text>
</comment>
<dbReference type="GO" id="GO:0006310">
    <property type="term" value="P:DNA recombination"/>
    <property type="evidence" value="ECO:0007669"/>
    <property type="project" value="UniProtKB-KW"/>
</dbReference>
<evidence type="ECO:0000256" key="6">
    <source>
        <dbReference type="ARBA" id="ARBA00022908"/>
    </source>
</evidence>
<dbReference type="AlphaFoldDB" id="A0A6L2NAL1"/>
<keyword evidence="1" id="KW-0540">Nuclease</keyword>
<reference evidence="15" key="1">
    <citation type="journal article" date="2019" name="Sci. Rep.">
        <title>Draft genome of Tanacetum cinerariifolium, the natural source of mosquito coil.</title>
        <authorList>
            <person name="Yamashiro T."/>
            <person name="Shiraishi A."/>
            <person name="Satake H."/>
            <person name="Nakayama K."/>
        </authorList>
    </citation>
    <scope>NUCLEOTIDE SEQUENCE</scope>
</reference>
<evidence type="ECO:0000256" key="1">
    <source>
        <dbReference type="ARBA" id="ARBA00022722"/>
    </source>
</evidence>
<keyword evidence="8" id="KW-0548">Nucleotidyltransferase</keyword>
<evidence type="ECO:0000256" key="5">
    <source>
        <dbReference type="ARBA" id="ARBA00022842"/>
    </source>
</evidence>
<feature type="region of interest" description="Disordered" evidence="12">
    <location>
        <begin position="206"/>
        <end position="225"/>
    </location>
</feature>
<feature type="compositionally biased region" description="Basic and acidic residues" evidence="12">
    <location>
        <begin position="206"/>
        <end position="220"/>
    </location>
</feature>
<evidence type="ECO:0000259" key="14">
    <source>
        <dbReference type="Pfam" id="PF25597"/>
    </source>
</evidence>
<dbReference type="InterPro" id="IPR039537">
    <property type="entry name" value="Retrotran_Ty1/copia-like"/>
</dbReference>
<evidence type="ECO:0000256" key="3">
    <source>
        <dbReference type="ARBA" id="ARBA00022759"/>
    </source>
</evidence>
<keyword evidence="4" id="KW-0378">Hydrolase</keyword>
<keyword evidence="11" id="KW-0175">Coiled coil</keyword>
<evidence type="ECO:0000256" key="11">
    <source>
        <dbReference type="SAM" id="Coils"/>
    </source>
</evidence>
<evidence type="ECO:0000313" key="15">
    <source>
        <dbReference type="EMBL" id="GEU81665.1"/>
    </source>
</evidence>
<evidence type="ECO:0000256" key="10">
    <source>
        <dbReference type="ARBA" id="ARBA00023268"/>
    </source>
</evidence>
<feature type="compositionally biased region" description="Basic and acidic residues" evidence="12">
    <location>
        <begin position="742"/>
        <end position="777"/>
    </location>
</feature>
<feature type="compositionally biased region" description="Basic and acidic residues" evidence="12">
    <location>
        <begin position="438"/>
        <end position="454"/>
    </location>
</feature>
<dbReference type="PANTHER" id="PTHR42648:SF11">
    <property type="entry name" value="TRANSPOSON TY4-P GAG-POL POLYPROTEIN"/>
    <property type="match status" value="1"/>
</dbReference>
<name>A0A6L2NAL1_TANCI</name>
<accession>A0A6L2NAL1</accession>
<dbReference type="EMBL" id="BKCJ010008330">
    <property type="protein sequence ID" value="GEU81665.1"/>
    <property type="molecule type" value="Genomic_DNA"/>
</dbReference>
<dbReference type="PANTHER" id="PTHR42648">
    <property type="entry name" value="TRANSPOSASE, PUTATIVE-RELATED"/>
    <property type="match status" value="1"/>
</dbReference>
<evidence type="ECO:0000256" key="2">
    <source>
        <dbReference type="ARBA" id="ARBA00022723"/>
    </source>
</evidence>
<feature type="domain" description="Retroviral polymerase SH3-like" evidence="14">
    <location>
        <begin position="613"/>
        <end position="668"/>
    </location>
</feature>
<feature type="coiled-coil region" evidence="11">
    <location>
        <begin position="87"/>
        <end position="114"/>
    </location>
</feature>
<sequence>MEDVTIEMPITTTKEKAQRRLKVKARSTFMIGILNEHQLKFNSIKDAKKLLEDVEKRFGRNLATNKTQRNLLKQPYENFTTPSSEMLDQTFDRLQKLVSQLELLEEKISQEDVNQKLSRINTAQAVNTAHRVSTASTQVKAAYSTNIDNLSDAVICSFFASQPNSPQLVHEDLEQIHPDDIEEMDFRWQMAMLTMKASRGHFSKECRAPRNQDNKHKESSRMSVPVKTSTSTALVSCDGLGGYDWSDQAEEGPNYALMAFSSSSFDSEKILRAYKVKIQMEEISIRELRKKLKIAQKDKDGIQLNVDKFKHASKSLNKLIECQIVENCKKGLGYENYNAVPPPYIGNFMPPTPDLSFTSLDGFVNKPVVKNCKTKSSEEEPKVVRKNDDAPIIEEWVLDKEEEDVSQPKIEKKSVRPSIAKLEFVKSTQKKTARKTVKQVEQHRQNTHSPRENQRNWNNMMSQKLGSNFKMFNKACYVCGSFDHLQRKQHRASCKPKAKNSISLSLHLLHMDLFGLTFVKSLRKKMYCPVVTNDYSRFTWVFFLATKDDTSSILKSFINRIENLVDHKAKAEAVNTACYVQNRVLVVKPHNKTPYKIFHGRTPTLNFMRAFGCLVTILTTIDHLGIFDGKTDKGFFVGYSLNSKSFRVFNSRRRIVEENLHIRFSESTPNVVGSGPEWLFDIDALTKTMNYEPIVEGTQSNGFAGTKASDNACQARKETEPIKNYILLPLWTVDQSFSQDLKSSDDDGSKPLSDDEKKVDKDPRKESECKDHKKKDNVNNTNNVNTAGNVNTVSLTVNAAGINKVNVVGENISIQLQFDPNIPALEDVNTFDFSSDDEDDVDVADMNNLDTTIQIKEEVYVCQSPGFEDPNFLNRVYKVKKALYGLHQAPRAWYETLSTYLLDNGFQRGKIDKTLFIKRHKEVKTASTLMETQKPLLKDENGKEVDVYMYRLEIGLLMYLTSSRPDIMFAVCACARYQVNRKVSHLHAV</sequence>
<organism evidence="15">
    <name type="scientific">Tanacetum cinerariifolium</name>
    <name type="common">Dalmatian daisy</name>
    <name type="synonym">Chrysanthemum cinerariifolium</name>
    <dbReference type="NCBI Taxonomy" id="118510"/>
    <lineage>
        <taxon>Eukaryota</taxon>
        <taxon>Viridiplantae</taxon>
        <taxon>Streptophyta</taxon>
        <taxon>Embryophyta</taxon>
        <taxon>Tracheophyta</taxon>
        <taxon>Spermatophyta</taxon>
        <taxon>Magnoliopsida</taxon>
        <taxon>eudicotyledons</taxon>
        <taxon>Gunneridae</taxon>
        <taxon>Pentapetalae</taxon>
        <taxon>asterids</taxon>
        <taxon>campanulids</taxon>
        <taxon>Asterales</taxon>
        <taxon>Asteraceae</taxon>
        <taxon>Asteroideae</taxon>
        <taxon>Anthemideae</taxon>
        <taxon>Anthemidinae</taxon>
        <taxon>Tanacetum</taxon>
    </lineage>
</organism>
<evidence type="ECO:0000256" key="9">
    <source>
        <dbReference type="ARBA" id="ARBA00023172"/>
    </source>
</evidence>
<keyword evidence="5" id="KW-0460">Magnesium</keyword>
<keyword evidence="8" id="KW-0239">DNA-directed DNA polymerase</keyword>
<feature type="region of interest" description="Disordered" evidence="12">
    <location>
        <begin position="431"/>
        <end position="455"/>
    </location>
</feature>